<evidence type="ECO:0000256" key="2">
    <source>
        <dbReference type="SAM" id="Phobius"/>
    </source>
</evidence>
<accession>A0ABR9RLQ1</accession>
<protein>
    <submittedName>
        <fullName evidence="3">Uncharacterized protein</fullName>
    </submittedName>
</protein>
<sequence>MEKKWKAFIMKYRDFCIAAGIVGFLLGPFLWPFFLAIILNTLSLTVPILLVYSLIKQPWKKKGTEDGNKDKKAQSESCKKETKKPHDFSQHSKKETKESEKRPTPSQTAEHEVKKADEQLTPQEKPKTVSGENPLGKGTEHRKNKTVKVPQEVEDWYELTGKNRILHISRSLLNKRVFSFSVAQDGMCSMKSKEGFARVAAIRDFPGKEMQALCAIINREGEIQAKVNGKYLWISRRRRQP</sequence>
<keyword evidence="4" id="KW-1185">Reference proteome</keyword>
<keyword evidence="2" id="KW-0812">Transmembrane</keyword>
<organism evidence="3 4">
    <name type="scientific">Claveliimonas monacensis</name>
    <dbReference type="NCBI Taxonomy" id="2779351"/>
    <lineage>
        <taxon>Bacteria</taxon>
        <taxon>Bacillati</taxon>
        <taxon>Bacillota</taxon>
        <taxon>Clostridia</taxon>
        <taxon>Lachnospirales</taxon>
        <taxon>Lachnospiraceae</taxon>
        <taxon>Claveliimonas</taxon>
    </lineage>
</organism>
<feature type="compositionally biased region" description="Basic and acidic residues" evidence="1">
    <location>
        <begin position="62"/>
        <end position="118"/>
    </location>
</feature>
<comment type="caution">
    <text evidence="3">The sequence shown here is derived from an EMBL/GenBank/DDBJ whole genome shotgun (WGS) entry which is preliminary data.</text>
</comment>
<gene>
    <name evidence="3" type="ORF">INF30_11650</name>
</gene>
<reference evidence="3 4" key="1">
    <citation type="submission" date="2020-10" db="EMBL/GenBank/DDBJ databases">
        <title>ChiBAC.</title>
        <authorList>
            <person name="Zenner C."/>
            <person name="Hitch T.C.A."/>
            <person name="Clavel T."/>
        </authorList>
    </citation>
    <scope>NUCLEOTIDE SEQUENCE [LARGE SCALE GENOMIC DNA]</scope>
    <source>
        <strain evidence="3 4">DSM 108991</strain>
    </source>
</reference>
<dbReference type="EMBL" id="JADCKL010000011">
    <property type="protein sequence ID" value="MBE5063907.1"/>
    <property type="molecule type" value="Genomic_DNA"/>
</dbReference>
<feature type="transmembrane region" description="Helical" evidence="2">
    <location>
        <begin position="37"/>
        <end position="55"/>
    </location>
</feature>
<evidence type="ECO:0000313" key="4">
    <source>
        <dbReference type="Proteomes" id="UP000758652"/>
    </source>
</evidence>
<proteinExistence type="predicted"/>
<feature type="region of interest" description="Disordered" evidence="1">
    <location>
        <begin position="61"/>
        <end position="146"/>
    </location>
</feature>
<dbReference type="Proteomes" id="UP000758652">
    <property type="component" value="Unassembled WGS sequence"/>
</dbReference>
<feature type="transmembrane region" description="Helical" evidence="2">
    <location>
        <begin position="12"/>
        <end position="31"/>
    </location>
</feature>
<keyword evidence="2" id="KW-1133">Transmembrane helix</keyword>
<name>A0ABR9RLQ1_9FIRM</name>
<dbReference type="RefSeq" id="WP_226395317.1">
    <property type="nucleotide sequence ID" value="NZ_JADCKL010000011.1"/>
</dbReference>
<evidence type="ECO:0000313" key="3">
    <source>
        <dbReference type="EMBL" id="MBE5063907.1"/>
    </source>
</evidence>
<keyword evidence="2" id="KW-0472">Membrane</keyword>
<evidence type="ECO:0000256" key="1">
    <source>
        <dbReference type="SAM" id="MobiDB-lite"/>
    </source>
</evidence>